<dbReference type="InterPro" id="IPR039245">
    <property type="entry name" value="TYSND1/DEG15"/>
</dbReference>
<dbReference type="EMBL" id="MCOG01000013">
    <property type="protein sequence ID" value="ORY80188.1"/>
    <property type="molecule type" value="Genomic_DNA"/>
</dbReference>
<dbReference type="PANTHER" id="PTHR21004:SF0">
    <property type="entry name" value="PEROXISOMAL LEADER PEPTIDE-PROCESSING PROTEASE"/>
    <property type="match status" value="1"/>
</dbReference>
<dbReference type="Proteomes" id="UP000193920">
    <property type="component" value="Unassembled WGS sequence"/>
</dbReference>
<dbReference type="OrthoDB" id="2120603at2759"/>
<dbReference type="Pfam" id="PF13365">
    <property type="entry name" value="Trypsin_2"/>
    <property type="match status" value="1"/>
</dbReference>
<dbReference type="GO" id="GO:0016485">
    <property type="term" value="P:protein processing"/>
    <property type="evidence" value="ECO:0007669"/>
    <property type="project" value="InterPro"/>
</dbReference>
<reference evidence="1 2" key="1">
    <citation type="submission" date="2016-08" db="EMBL/GenBank/DDBJ databases">
        <title>A Parts List for Fungal Cellulosomes Revealed by Comparative Genomics.</title>
        <authorList>
            <consortium name="DOE Joint Genome Institute"/>
            <person name="Haitjema C.H."/>
            <person name="Gilmore S.P."/>
            <person name="Henske J.K."/>
            <person name="Solomon K.V."/>
            <person name="De Groot R."/>
            <person name="Kuo A."/>
            <person name="Mondo S.J."/>
            <person name="Salamov A.A."/>
            <person name="Labutti K."/>
            <person name="Zhao Z."/>
            <person name="Chiniquy J."/>
            <person name="Barry K."/>
            <person name="Brewer H.M."/>
            <person name="Purvine S.O."/>
            <person name="Wright A.T."/>
            <person name="Boxma B."/>
            <person name="Van Alen T."/>
            <person name="Hackstein J.H."/>
            <person name="Baker S.E."/>
            <person name="Grigoriev I.V."/>
            <person name="O'Malley M.A."/>
        </authorList>
    </citation>
    <scope>NUCLEOTIDE SEQUENCE [LARGE SCALE GENOMIC DNA]</scope>
    <source>
        <strain evidence="1 2">G1</strain>
    </source>
</reference>
<proteinExistence type="predicted"/>
<sequence length="637" mass="70843">MINDKIPIRLKSKSEYGEISLSIQKRNEEEIASCPLTCLVRCHGPDPNSERAKYHLLNYTNHGQTTLSASGVSFGIPSDSYNTHTNEDSNFVSLIVITHANIITPFLNYKTPVNKKEIPNKLIPGTGIEVLFDDTELWYPVQFIDIVEARGVMDGIQKLSQKDNETWEIGFSRGLPFADLTTPSGEFSMRNVDIAGLAILKVVLPRNKWQSKLIDVLLPNIIHPPTQGTQLLLMGSPFGILNPKVFLNSVTHGMLSNVVEGHLNEINLLTTDARVLPGYEGGVAIENNSKKFIGIIMPPLRRKNRYGTEVGLIIPALSIKQTISKYIKSQSKELSESNDEMSRLICEAKRSVVLIYIKNTWASGIVVSNSGHIITNAHVLYPVLKDELDISKCFVNIRIDYPYKQWINNVKVIFVSHPCWDIALLKFPDGYDYITKELVVAEIPITSKNLEENVSVVVIGHSVFEPSINLQRIISQGIISNAAKVDKKPILIQASSSIHNGNSGGLLLSLPLKSRPQFLGVLTSNIQLSMSNSNFLLSKNGNNNTIIHLTFAIPCEALHDINIYLDTEDPHCLSHFKKEASLANSIWGLEFVPPIYNTTDQQERNHKALIATSNEKEETDKGNRGLLKALFPRALSA</sequence>
<name>A0A1Y2F8F2_9FUNG</name>
<accession>A0A1Y2F8F2</accession>
<dbReference type="InterPro" id="IPR009003">
    <property type="entry name" value="Peptidase_S1_PA"/>
</dbReference>
<dbReference type="SUPFAM" id="SSF50494">
    <property type="entry name" value="Trypsin-like serine proteases"/>
    <property type="match status" value="2"/>
</dbReference>
<gene>
    <name evidence="1" type="ORF">LY90DRAFT_698017</name>
</gene>
<dbReference type="PANTHER" id="PTHR21004">
    <property type="entry name" value="SERINE PROTEASE-RELATED"/>
    <property type="match status" value="1"/>
</dbReference>
<organism evidence="1 2">
    <name type="scientific">Neocallimastix californiae</name>
    <dbReference type="NCBI Taxonomy" id="1754190"/>
    <lineage>
        <taxon>Eukaryota</taxon>
        <taxon>Fungi</taxon>
        <taxon>Fungi incertae sedis</taxon>
        <taxon>Chytridiomycota</taxon>
        <taxon>Chytridiomycota incertae sedis</taxon>
        <taxon>Neocallimastigomycetes</taxon>
        <taxon>Neocallimastigales</taxon>
        <taxon>Neocallimastigaceae</taxon>
        <taxon>Neocallimastix</taxon>
    </lineage>
</organism>
<evidence type="ECO:0000313" key="2">
    <source>
        <dbReference type="Proteomes" id="UP000193920"/>
    </source>
</evidence>
<comment type="caution">
    <text evidence="1">The sequence shown here is derived from an EMBL/GenBank/DDBJ whole genome shotgun (WGS) entry which is preliminary data.</text>
</comment>
<dbReference type="Gene3D" id="2.40.10.10">
    <property type="entry name" value="Trypsin-like serine proteases"/>
    <property type="match status" value="3"/>
</dbReference>
<dbReference type="InterPro" id="IPR043504">
    <property type="entry name" value="Peptidase_S1_PA_chymotrypsin"/>
</dbReference>
<feature type="non-terminal residue" evidence="1">
    <location>
        <position position="637"/>
    </location>
</feature>
<protein>
    <recommendedName>
        <fullName evidence="3">Trypsin-like serine protease</fullName>
    </recommendedName>
</protein>
<dbReference type="GO" id="GO:0004252">
    <property type="term" value="F:serine-type endopeptidase activity"/>
    <property type="evidence" value="ECO:0007669"/>
    <property type="project" value="InterPro"/>
</dbReference>
<dbReference type="GO" id="GO:0005777">
    <property type="term" value="C:peroxisome"/>
    <property type="evidence" value="ECO:0007669"/>
    <property type="project" value="InterPro"/>
</dbReference>
<dbReference type="STRING" id="1754190.A0A1Y2F8F2"/>
<keyword evidence="2" id="KW-1185">Reference proteome</keyword>
<evidence type="ECO:0000313" key="1">
    <source>
        <dbReference type="EMBL" id="ORY80188.1"/>
    </source>
</evidence>
<dbReference type="AlphaFoldDB" id="A0A1Y2F8F2"/>
<evidence type="ECO:0008006" key="3">
    <source>
        <dbReference type="Google" id="ProtNLM"/>
    </source>
</evidence>